<feature type="transmembrane region" description="Helical" evidence="2">
    <location>
        <begin position="370"/>
        <end position="390"/>
    </location>
</feature>
<proteinExistence type="inferred from homology"/>
<dbReference type="Gene3D" id="1.20.1250.20">
    <property type="entry name" value="MFS general substrate transporter like domains"/>
    <property type="match status" value="2"/>
</dbReference>
<comment type="caution">
    <text evidence="3">The sequence shown here is derived from an EMBL/GenBank/DDBJ whole genome shotgun (WGS) entry which is preliminary data.</text>
</comment>
<evidence type="ECO:0000256" key="1">
    <source>
        <dbReference type="ARBA" id="ARBA00009617"/>
    </source>
</evidence>
<reference evidence="3 4" key="1">
    <citation type="submission" date="2018-06" db="EMBL/GenBank/DDBJ databases">
        <title>Marinomonas sp. YLB-05 draft genome sequence.</title>
        <authorList>
            <person name="Yu L."/>
            <person name="Tang X."/>
        </authorList>
    </citation>
    <scope>NUCLEOTIDE SEQUENCE [LARGE SCALE GENOMIC DNA]</scope>
    <source>
        <strain evidence="3 4">YLB-05</strain>
    </source>
</reference>
<comment type="similarity">
    <text evidence="1">Belongs to the sodium:galactoside symporter (TC 2.A.2) family.</text>
</comment>
<dbReference type="InterPro" id="IPR001927">
    <property type="entry name" value="Na/Gal_symport"/>
</dbReference>
<keyword evidence="2" id="KW-0812">Transmembrane</keyword>
<feature type="transmembrane region" description="Helical" evidence="2">
    <location>
        <begin position="235"/>
        <end position="258"/>
    </location>
</feature>
<dbReference type="NCBIfam" id="TIGR00792">
    <property type="entry name" value="gph"/>
    <property type="match status" value="1"/>
</dbReference>
<protein>
    <submittedName>
        <fullName evidence="3">MFS transporter</fullName>
    </submittedName>
</protein>
<keyword evidence="4" id="KW-1185">Reference proteome</keyword>
<dbReference type="AlphaFoldDB" id="A0A370UB96"/>
<dbReference type="PANTHER" id="PTHR11328">
    <property type="entry name" value="MAJOR FACILITATOR SUPERFAMILY DOMAIN-CONTAINING PROTEIN"/>
    <property type="match status" value="1"/>
</dbReference>
<keyword evidence="2" id="KW-1133">Transmembrane helix</keyword>
<keyword evidence="2" id="KW-0472">Membrane</keyword>
<organism evidence="3 4">
    <name type="scientific">Marinomonas piezotolerans</name>
    <dbReference type="NCBI Taxonomy" id="2213058"/>
    <lineage>
        <taxon>Bacteria</taxon>
        <taxon>Pseudomonadati</taxon>
        <taxon>Pseudomonadota</taxon>
        <taxon>Gammaproteobacteria</taxon>
        <taxon>Oceanospirillales</taxon>
        <taxon>Oceanospirillaceae</taxon>
        <taxon>Marinomonas</taxon>
    </lineage>
</organism>
<dbReference type="GO" id="GO:0006814">
    <property type="term" value="P:sodium ion transport"/>
    <property type="evidence" value="ECO:0007669"/>
    <property type="project" value="InterPro"/>
</dbReference>
<dbReference type="RefSeq" id="WP_115467113.1">
    <property type="nucleotide sequence ID" value="NZ_QKRA01000002.1"/>
</dbReference>
<dbReference type="GO" id="GO:0015293">
    <property type="term" value="F:symporter activity"/>
    <property type="evidence" value="ECO:0007669"/>
    <property type="project" value="InterPro"/>
</dbReference>
<feature type="transmembrane region" description="Helical" evidence="2">
    <location>
        <begin position="300"/>
        <end position="318"/>
    </location>
</feature>
<feature type="transmembrane region" description="Helical" evidence="2">
    <location>
        <begin position="410"/>
        <end position="432"/>
    </location>
</feature>
<accession>A0A370UB96</accession>
<dbReference type="InterPro" id="IPR036259">
    <property type="entry name" value="MFS_trans_sf"/>
</dbReference>
<dbReference type="GO" id="GO:0008643">
    <property type="term" value="P:carbohydrate transport"/>
    <property type="evidence" value="ECO:0007669"/>
    <property type="project" value="InterPro"/>
</dbReference>
<dbReference type="EMBL" id="QKRA01000002">
    <property type="protein sequence ID" value="RDL45076.1"/>
    <property type="molecule type" value="Genomic_DNA"/>
</dbReference>
<evidence type="ECO:0000313" key="4">
    <source>
        <dbReference type="Proteomes" id="UP000254326"/>
    </source>
</evidence>
<feature type="transmembrane region" description="Helical" evidence="2">
    <location>
        <begin position="324"/>
        <end position="349"/>
    </location>
</feature>
<evidence type="ECO:0000313" key="3">
    <source>
        <dbReference type="EMBL" id="RDL45076.1"/>
    </source>
</evidence>
<dbReference type="CDD" id="cd17332">
    <property type="entry name" value="MFS_MelB_like"/>
    <property type="match status" value="1"/>
</dbReference>
<evidence type="ECO:0000256" key="2">
    <source>
        <dbReference type="SAM" id="Phobius"/>
    </source>
</evidence>
<dbReference type="InterPro" id="IPR039672">
    <property type="entry name" value="MFS_2"/>
</dbReference>
<dbReference type="OrthoDB" id="181905at2"/>
<feature type="transmembrane region" description="Helical" evidence="2">
    <location>
        <begin position="186"/>
        <end position="207"/>
    </location>
</feature>
<dbReference type="Proteomes" id="UP000254326">
    <property type="component" value="Unassembled WGS sequence"/>
</dbReference>
<dbReference type="Pfam" id="PF13347">
    <property type="entry name" value="MFS_2"/>
    <property type="match status" value="1"/>
</dbReference>
<feature type="transmembrane region" description="Helical" evidence="2">
    <location>
        <begin position="113"/>
        <end position="138"/>
    </location>
</feature>
<dbReference type="PANTHER" id="PTHR11328:SF24">
    <property type="entry name" value="MAJOR FACILITATOR SUPERFAMILY (MFS) PROFILE DOMAIN-CONTAINING PROTEIN"/>
    <property type="match status" value="1"/>
</dbReference>
<dbReference type="GO" id="GO:0005886">
    <property type="term" value="C:plasma membrane"/>
    <property type="evidence" value="ECO:0007669"/>
    <property type="project" value="TreeGrafter"/>
</dbReference>
<dbReference type="SUPFAM" id="SSF103473">
    <property type="entry name" value="MFS general substrate transporter"/>
    <property type="match status" value="1"/>
</dbReference>
<gene>
    <name evidence="3" type="ORF">DN730_05520</name>
</gene>
<feature type="transmembrane region" description="Helical" evidence="2">
    <location>
        <begin position="270"/>
        <end position="293"/>
    </location>
</feature>
<name>A0A370UB96_9GAMM</name>
<feature type="transmembrane region" description="Helical" evidence="2">
    <location>
        <begin position="48"/>
        <end position="67"/>
    </location>
</feature>
<sequence length="456" mass="49785">MATHTNSIEEKLPFQEKFGYGLGDLASNLVFTAMSIFLTFYYTDIIGIPAAVVGTIMLVSRLFDGVTDVGMGVLVDKTQTRFGKARPWLLWMCLPFGVATLLTFSVPDNTLTLQVVFILVTYNLLNLVYTAINIPYGVLNALSSKDPHQRTLLNIFRTFMANVGVIAVSQIVMPLVQFFGGGKDGWQMAFAIMGFLASILFLITFLTTKERIASDSKAHQAPLKQGLKALFSNRYWLLVLVFFVCFFTVVALCFNTPVYYAQYILKDPSLIGMLILGSVAPQLAALFFMPALVKRYGKTTCVKAGALIMIGSYLYLLTNPYDSTTALIATAVKGIGLAPIFGSVFAMLADTIDYGEWKTGIRTEGLTYSAGSFGSKVGIGLGSAIVGWVLSWGNYAGGQPEQTPEALQAIISIFVTIPCSLCAVLFLLMMLYPLDKQLPAIILALKRRHNSATDSH</sequence>
<feature type="transmembrane region" description="Helical" evidence="2">
    <location>
        <begin position="88"/>
        <end position="107"/>
    </location>
</feature>
<feature type="transmembrane region" description="Helical" evidence="2">
    <location>
        <begin position="21"/>
        <end position="42"/>
    </location>
</feature>
<feature type="transmembrane region" description="Helical" evidence="2">
    <location>
        <begin position="159"/>
        <end position="180"/>
    </location>
</feature>